<protein>
    <submittedName>
        <fullName evidence="2">Uncharacterized protein</fullName>
    </submittedName>
</protein>
<evidence type="ECO:0000313" key="3">
    <source>
        <dbReference type="Proteomes" id="UP000784294"/>
    </source>
</evidence>
<organism evidence="2 3">
    <name type="scientific">Protopolystoma xenopodis</name>
    <dbReference type="NCBI Taxonomy" id="117903"/>
    <lineage>
        <taxon>Eukaryota</taxon>
        <taxon>Metazoa</taxon>
        <taxon>Spiralia</taxon>
        <taxon>Lophotrochozoa</taxon>
        <taxon>Platyhelminthes</taxon>
        <taxon>Monogenea</taxon>
        <taxon>Polyopisthocotylea</taxon>
        <taxon>Polystomatidea</taxon>
        <taxon>Polystomatidae</taxon>
        <taxon>Protopolystoma</taxon>
    </lineage>
</organism>
<gene>
    <name evidence="2" type="ORF">PXEA_LOCUS32839</name>
</gene>
<proteinExistence type="predicted"/>
<reference evidence="2" key="1">
    <citation type="submission" date="2018-11" db="EMBL/GenBank/DDBJ databases">
        <authorList>
            <consortium name="Pathogen Informatics"/>
        </authorList>
    </citation>
    <scope>NUCLEOTIDE SEQUENCE</scope>
</reference>
<accession>A0A3S5B8C0</accession>
<dbReference type="EMBL" id="CAAALY010261175">
    <property type="protein sequence ID" value="VEL39399.1"/>
    <property type="molecule type" value="Genomic_DNA"/>
</dbReference>
<feature type="compositionally biased region" description="Acidic residues" evidence="1">
    <location>
        <begin position="70"/>
        <end position="82"/>
    </location>
</feature>
<evidence type="ECO:0000313" key="2">
    <source>
        <dbReference type="EMBL" id="VEL39399.1"/>
    </source>
</evidence>
<name>A0A3S5B8C0_9PLAT</name>
<dbReference type="AlphaFoldDB" id="A0A3S5B8C0"/>
<sequence length="178" mass="19218">MLYDLESSRILSNCGYSPCSRIGVLLMAETEELSLEWKEAEMEAGAFDELAEEVDENADELMAAIGEEALEPEESDGIDEAGDGISPELSSSKSESCFFNVCRPNEAMVTGRLGALLPSEWVACCVSPGDGVRATLFIFNPQTDGQQTSWPASHVTGSEGRMVVADIFVTGRRGRRPS</sequence>
<dbReference type="Proteomes" id="UP000784294">
    <property type="component" value="Unassembled WGS sequence"/>
</dbReference>
<feature type="region of interest" description="Disordered" evidence="1">
    <location>
        <begin position="70"/>
        <end position="92"/>
    </location>
</feature>
<evidence type="ECO:0000256" key="1">
    <source>
        <dbReference type="SAM" id="MobiDB-lite"/>
    </source>
</evidence>
<comment type="caution">
    <text evidence="2">The sequence shown here is derived from an EMBL/GenBank/DDBJ whole genome shotgun (WGS) entry which is preliminary data.</text>
</comment>
<keyword evidence="3" id="KW-1185">Reference proteome</keyword>